<dbReference type="EMBL" id="VDMD01000017">
    <property type="protein sequence ID" value="TRM61313.1"/>
    <property type="molecule type" value="Genomic_DNA"/>
</dbReference>
<feature type="region of interest" description="Disordered" evidence="1">
    <location>
        <begin position="328"/>
        <end position="381"/>
    </location>
</feature>
<keyword evidence="2" id="KW-1133">Transmembrane helix</keyword>
<proteinExistence type="predicted"/>
<feature type="compositionally biased region" description="Gly residues" evidence="1">
    <location>
        <begin position="1"/>
        <end position="10"/>
    </location>
</feature>
<comment type="caution">
    <text evidence="3">The sequence shown here is derived from an EMBL/GenBank/DDBJ whole genome shotgun (WGS) entry which is preliminary data.</text>
</comment>
<organism evidence="3 4">
    <name type="scientific">Schizophyllum amplum</name>
    <dbReference type="NCBI Taxonomy" id="97359"/>
    <lineage>
        <taxon>Eukaryota</taxon>
        <taxon>Fungi</taxon>
        <taxon>Dikarya</taxon>
        <taxon>Basidiomycota</taxon>
        <taxon>Agaricomycotina</taxon>
        <taxon>Agaricomycetes</taxon>
        <taxon>Agaricomycetidae</taxon>
        <taxon>Agaricales</taxon>
        <taxon>Schizophyllaceae</taxon>
        <taxon>Schizophyllum</taxon>
    </lineage>
</organism>
<keyword evidence="2" id="KW-0812">Transmembrane</keyword>
<feature type="compositionally biased region" description="Polar residues" evidence="1">
    <location>
        <begin position="566"/>
        <end position="579"/>
    </location>
</feature>
<feature type="compositionally biased region" description="Acidic residues" evidence="1">
    <location>
        <begin position="211"/>
        <end position="223"/>
    </location>
</feature>
<evidence type="ECO:0000313" key="3">
    <source>
        <dbReference type="EMBL" id="TRM61313.1"/>
    </source>
</evidence>
<keyword evidence="4" id="KW-1185">Reference proteome</keyword>
<feature type="transmembrane region" description="Helical" evidence="2">
    <location>
        <begin position="51"/>
        <end position="72"/>
    </location>
</feature>
<feature type="region of interest" description="Disordered" evidence="1">
    <location>
        <begin position="454"/>
        <end position="655"/>
    </location>
</feature>
<feature type="compositionally biased region" description="Basic residues" evidence="1">
    <location>
        <begin position="612"/>
        <end position="624"/>
    </location>
</feature>
<evidence type="ECO:0000256" key="1">
    <source>
        <dbReference type="SAM" id="MobiDB-lite"/>
    </source>
</evidence>
<feature type="region of interest" description="Disordered" evidence="1">
    <location>
        <begin position="207"/>
        <end position="235"/>
    </location>
</feature>
<accession>A0A550C941</accession>
<feature type="compositionally biased region" description="Polar residues" evidence="1">
    <location>
        <begin position="33"/>
        <end position="45"/>
    </location>
</feature>
<evidence type="ECO:0000313" key="4">
    <source>
        <dbReference type="Proteomes" id="UP000320762"/>
    </source>
</evidence>
<feature type="region of interest" description="Disordered" evidence="1">
    <location>
        <begin position="401"/>
        <end position="441"/>
    </location>
</feature>
<dbReference type="Proteomes" id="UP000320762">
    <property type="component" value="Unassembled WGS sequence"/>
</dbReference>
<gene>
    <name evidence="3" type="ORF">BD626DRAFT_584658</name>
</gene>
<dbReference type="AlphaFoldDB" id="A0A550C941"/>
<name>A0A550C941_9AGAR</name>
<sequence length="655" mass="71759">MAGDNDGGPSGKPLNAHHTPSRPPVQPRETFKGTPTVNTPNRRSPNIRQKVIATIGKSICLITCMFTAWWLLHCMHLVPRKLHSTHPKIFSRLRKTIGIKKGKGRYLNLDATGNQDIVHADLHYIYDGIAYWLLGSGDWAYKPVDIVKSMAELEQFIIEGKDWKEMYPDDDIAYEYIMYGFPNDHDHVFGRYSDDIRDYAHLRDKSTPVEVAEDPAEDEDDVPTGEYNPRIVDADLPDDFPRMPQSLENKPSTVTCHILKQGDQGFRLHSHAKPVFAIFGYAAKMWYRLVDHPDTMAAGIPEADVIEFWDHVYPTAKRWFLDQPGEEPCDAGGLLTRSKTRNTQPTDAPATTREQDVETADPVVSPESLKPVSSSSTQDARDVASVAHALADLSDDEELRSFDLDVPGSDDITVPEQPPKSGLDTLNPALEASTPDATAGTASNFAAFGKLAPSATATDESTDRHAQARGVGVMTAPNEDVPTMQQSTWKHPPATSLPANLELQAPGSLPKVAREPTRKQPKRKASFASRKELAAAAAPDVPSAPTRQGARELRPRRQKSQVVVGASSTVNDPGLSTANDPGPSTKPPPKNARRTATDRTDDETDDADGKSSRPRTKKQRTKKKQVPEDDSADDMPPPAAPPKKGDKGKGKGKGK</sequence>
<reference evidence="3 4" key="1">
    <citation type="journal article" date="2019" name="New Phytol.">
        <title>Comparative genomics reveals unique wood-decay strategies and fruiting body development in the Schizophyllaceae.</title>
        <authorList>
            <person name="Almasi E."/>
            <person name="Sahu N."/>
            <person name="Krizsan K."/>
            <person name="Balint B."/>
            <person name="Kovacs G.M."/>
            <person name="Kiss B."/>
            <person name="Cseklye J."/>
            <person name="Drula E."/>
            <person name="Henrissat B."/>
            <person name="Nagy I."/>
            <person name="Chovatia M."/>
            <person name="Adam C."/>
            <person name="LaButti K."/>
            <person name="Lipzen A."/>
            <person name="Riley R."/>
            <person name="Grigoriev I.V."/>
            <person name="Nagy L.G."/>
        </authorList>
    </citation>
    <scope>NUCLEOTIDE SEQUENCE [LARGE SCALE GENOMIC DNA]</scope>
    <source>
        <strain evidence="3 4">NL-1724</strain>
    </source>
</reference>
<feature type="region of interest" description="Disordered" evidence="1">
    <location>
        <begin position="1"/>
        <end position="45"/>
    </location>
</feature>
<feature type="compositionally biased region" description="Low complexity" evidence="1">
    <location>
        <begin position="362"/>
        <end position="376"/>
    </location>
</feature>
<evidence type="ECO:0000256" key="2">
    <source>
        <dbReference type="SAM" id="Phobius"/>
    </source>
</evidence>
<protein>
    <submittedName>
        <fullName evidence="3">Uncharacterized protein</fullName>
    </submittedName>
</protein>
<keyword evidence="2" id="KW-0472">Membrane</keyword>